<dbReference type="EMBL" id="CADCTW010000106">
    <property type="protein sequence ID" value="CAA9326741.1"/>
    <property type="molecule type" value="Genomic_DNA"/>
</dbReference>
<name>A0A6J4L9W6_9BACT</name>
<protein>
    <submittedName>
        <fullName evidence="1">Bll2902 protein</fullName>
    </submittedName>
</protein>
<evidence type="ECO:0000313" key="1">
    <source>
        <dbReference type="EMBL" id="CAA9326741.1"/>
    </source>
</evidence>
<dbReference type="InterPro" id="IPR003718">
    <property type="entry name" value="OsmC/Ohr_fam"/>
</dbReference>
<gene>
    <name evidence="1" type="ORF">AVDCRST_MAG68-2298</name>
</gene>
<dbReference type="Gene3D" id="3.30.300.20">
    <property type="match status" value="1"/>
</dbReference>
<dbReference type="PANTHER" id="PTHR39624:SF2">
    <property type="entry name" value="OSMC-LIKE PROTEIN"/>
    <property type="match status" value="1"/>
</dbReference>
<dbReference type="SUPFAM" id="SSF82784">
    <property type="entry name" value="OsmC-like"/>
    <property type="match status" value="1"/>
</dbReference>
<dbReference type="InterPro" id="IPR036102">
    <property type="entry name" value="OsmC/Ohrsf"/>
</dbReference>
<dbReference type="Pfam" id="PF02566">
    <property type="entry name" value="OsmC"/>
    <property type="match status" value="1"/>
</dbReference>
<accession>A0A6J4L9W6</accession>
<dbReference type="PANTHER" id="PTHR39624">
    <property type="entry name" value="PROTEIN INVOLVED IN RIMO-MEDIATED BETA-METHYLTHIOLATION OF RIBOSOMAL PROTEIN S12 YCAO"/>
    <property type="match status" value="1"/>
</dbReference>
<proteinExistence type="predicted"/>
<reference evidence="1" key="1">
    <citation type="submission" date="2020-02" db="EMBL/GenBank/DDBJ databases">
        <authorList>
            <person name="Meier V. D."/>
        </authorList>
    </citation>
    <scope>NUCLEOTIDE SEQUENCE</scope>
    <source>
        <strain evidence="1">AVDCRST_MAG68</strain>
    </source>
</reference>
<dbReference type="AlphaFoldDB" id="A0A6J4L9W6"/>
<organism evidence="1">
    <name type="scientific">uncultured Gemmatimonadota bacterium</name>
    <dbReference type="NCBI Taxonomy" id="203437"/>
    <lineage>
        <taxon>Bacteria</taxon>
        <taxon>Pseudomonadati</taxon>
        <taxon>Gemmatimonadota</taxon>
        <taxon>environmental samples</taxon>
    </lineage>
</organism>
<dbReference type="InterPro" id="IPR015946">
    <property type="entry name" value="KH_dom-like_a/b"/>
</dbReference>
<sequence>MPGNEIVTRTPGDGYRTEIDAGGFRMVADEPAGVGGTGAGPTPYDLLLAALGSCTGMTLRMYASRKGWPLEDVTVTLREARDHAADCVNCDQPDARITRLDREIVVGGPLDETQRDRLLHISNQCPVHKSLAGAFHIRTTLLGSHSGTEAPS</sequence>